<comment type="caution">
    <text evidence="5">The sequence shown here is derived from an EMBL/GenBank/DDBJ whole genome shotgun (WGS) entry which is preliminary data.</text>
</comment>
<dbReference type="GeneID" id="86055282"/>
<dbReference type="EC" id="4.2.99.18" evidence="2"/>
<evidence type="ECO:0000313" key="6">
    <source>
        <dbReference type="Proteomes" id="UP000436047"/>
    </source>
</evidence>
<dbReference type="RefSeq" id="WP_154466919.1">
    <property type="nucleotide sequence ID" value="NZ_VUMI01000038.1"/>
</dbReference>
<evidence type="ECO:0000256" key="3">
    <source>
        <dbReference type="ARBA" id="ARBA00044632"/>
    </source>
</evidence>
<dbReference type="SMART" id="SM00478">
    <property type="entry name" value="ENDO3c"/>
    <property type="match status" value="1"/>
</dbReference>
<dbReference type="GO" id="GO:0006284">
    <property type="term" value="P:base-excision repair"/>
    <property type="evidence" value="ECO:0007669"/>
    <property type="project" value="InterPro"/>
</dbReference>
<evidence type="ECO:0000313" key="5">
    <source>
        <dbReference type="EMBL" id="MSS90443.1"/>
    </source>
</evidence>
<dbReference type="PANTHER" id="PTHR10242">
    <property type="entry name" value="8-OXOGUANINE DNA GLYCOSYLASE"/>
    <property type="match status" value="1"/>
</dbReference>
<dbReference type="InterPro" id="IPR023170">
    <property type="entry name" value="HhH_base_excis_C"/>
</dbReference>
<gene>
    <name evidence="5" type="ORF">FYJ45_19810</name>
</gene>
<dbReference type="GO" id="GO:0140078">
    <property type="term" value="F:class I DNA-(apurinic or apyrimidinic site) endonuclease activity"/>
    <property type="evidence" value="ECO:0007669"/>
    <property type="project" value="UniProtKB-EC"/>
</dbReference>
<protein>
    <recommendedName>
        <fullName evidence="2">DNA-(apurinic or apyrimidinic site) lyase</fullName>
        <ecNumber evidence="2">4.2.99.18</ecNumber>
    </recommendedName>
</protein>
<dbReference type="PANTHER" id="PTHR10242:SF2">
    <property type="entry name" value="N-GLYCOSYLASE_DNA LYASE"/>
    <property type="match status" value="1"/>
</dbReference>
<organism evidence="5 6">
    <name type="scientific">Eisenbergiella porci</name>
    <dbReference type="NCBI Taxonomy" id="2652274"/>
    <lineage>
        <taxon>Bacteria</taxon>
        <taxon>Bacillati</taxon>
        <taxon>Bacillota</taxon>
        <taxon>Clostridia</taxon>
        <taxon>Lachnospirales</taxon>
        <taxon>Lachnospiraceae</taxon>
        <taxon>Eisenbergiella</taxon>
    </lineage>
</organism>
<comment type="catalytic activity">
    <reaction evidence="3">
        <text>2'-deoxyribonucleotide-(2'-deoxyribose 5'-phosphate)-2'-deoxyribonucleotide-DNA = a 3'-end 2'-deoxyribonucleotide-(2,3-dehydro-2,3-deoxyribose 5'-phosphate)-DNA + a 5'-end 5'-phospho-2'-deoxyribonucleoside-DNA + H(+)</text>
        <dbReference type="Rhea" id="RHEA:66592"/>
        <dbReference type="Rhea" id="RHEA-COMP:13180"/>
        <dbReference type="Rhea" id="RHEA-COMP:16897"/>
        <dbReference type="Rhea" id="RHEA-COMP:17067"/>
        <dbReference type="ChEBI" id="CHEBI:15378"/>
        <dbReference type="ChEBI" id="CHEBI:136412"/>
        <dbReference type="ChEBI" id="CHEBI:157695"/>
        <dbReference type="ChEBI" id="CHEBI:167181"/>
        <dbReference type="EC" id="4.2.99.18"/>
    </reaction>
</comment>
<dbReference type="SUPFAM" id="SSF48150">
    <property type="entry name" value="DNA-glycosylase"/>
    <property type="match status" value="1"/>
</dbReference>
<dbReference type="EMBL" id="VUMI01000038">
    <property type="protein sequence ID" value="MSS90443.1"/>
    <property type="molecule type" value="Genomic_DNA"/>
</dbReference>
<dbReference type="Proteomes" id="UP000436047">
    <property type="component" value="Unassembled WGS sequence"/>
</dbReference>
<proteinExistence type="inferred from homology"/>
<dbReference type="Gene3D" id="3.30.310.260">
    <property type="match status" value="1"/>
</dbReference>
<comment type="similarity">
    <text evidence="1">Belongs to the type-1 OGG1 family.</text>
</comment>
<evidence type="ECO:0000256" key="1">
    <source>
        <dbReference type="ARBA" id="ARBA00010679"/>
    </source>
</evidence>
<name>A0A6N7WIA5_9FIRM</name>
<keyword evidence="6" id="KW-1185">Reference proteome</keyword>
<dbReference type="Gene3D" id="1.10.340.30">
    <property type="entry name" value="Hypothetical protein, domain 2"/>
    <property type="match status" value="1"/>
</dbReference>
<dbReference type="InterPro" id="IPR052054">
    <property type="entry name" value="Oxidative_DNA_repair_enzyme"/>
</dbReference>
<reference evidence="5 6" key="1">
    <citation type="submission" date="2019-08" db="EMBL/GenBank/DDBJ databases">
        <title>In-depth cultivation of the pig gut microbiome towards novel bacterial diversity and tailored functional studies.</title>
        <authorList>
            <person name="Wylensek D."/>
            <person name="Hitch T.C.A."/>
            <person name="Clavel T."/>
        </authorList>
    </citation>
    <scope>NUCLEOTIDE SEQUENCE [LARGE SCALE GENOMIC DNA]</scope>
    <source>
        <strain evidence="5 6">WCA-389-WT-23B</strain>
    </source>
</reference>
<dbReference type="InterPro" id="IPR011257">
    <property type="entry name" value="DNA_glycosylase"/>
</dbReference>
<accession>A0A6N7WIA5</accession>
<sequence>METNEHKIIFDHAIDLEKIAASGQCFRWKKLGDGCFGIPSAGAYTRARQINPFMIAITDTAYAAYWENYFDQAGRLYNKALSQAEKMDQAGDQFIKKILEAAAQEVVVLNQELWEIMVSFMISQNNNIPRIKKTIDAMCEYFGERRTAANGDEYTTFPDPEKLTDLEALQGLGLGYRDKYIATLAQNVASGKVNLIKLAAMDYADARTYLKSIYGIGDKVADCICLYGLGHKESFPIDTWIRKVVANEYGGKFPVENYIGTAGIVQQWIFYYMQTRRCEEHGARENN</sequence>
<dbReference type="InterPro" id="IPR003265">
    <property type="entry name" value="HhH-GPD_domain"/>
</dbReference>
<dbReference type="CDD" id="cd00056">
    <property type="entry name" value="ENDO3c"/>
    <property type="match status" value="1"/>
</dbReference>
<evidence type="ECO:0000256" key="2">
    <source>
        <dbReference type="ARBA" id="ARBA00012720"/>
    </source>
</evidence>
<dbReference type="Pfam" id="PF00730">
    <property type="entry name" value="HhH-GPD"/>
    <property type="match status" value="1"/>
</dbReference>
<feature type="domain" description="HhH-GPD" evidence="4">
    <location>
        <begin position="122"/>
        <end position="275"/>
    </location>
</feature>
<evidence type="ECO:0000259" key="4">
    <source>
        <dbReference type="SMART" id="SM00478"/>
    </source>
</evidence>
<dbReference type="Gene3D" id="1.10.1670.10">
    <property type="entry name" value="Helix-hairpin-Helix base-excision DNA repair enzymes (C-terminal)"/>
    <property type="match status" value="1"/>
</dbReference>
<dbReference type="AlphaFoldDB" id="A0A6N7WIA5"/>